<dbReference type="Gene3D" id="2.60.40.1530">
    <property type="entry name" value="ntegrin, alpha v. Chain A, domain 4"/>
    <property type="match status" value="1"/>
</dbReference>
<evidence type="ECO:0000313" key="7">
    <source>
        <dbReference type="Proteomes" id="UP001178461"/>
    </source>
</evidence>
<evidence type="ECO:0000256" key="3">
    <source>
        <dbReference type="ARBA" id="ARBA00023136"/>
    </source>
</evidence>
<comment type="subcellular location">
    <subcellularLocation>
        <location evidence="1">Membrane</location>
        <topology evidence="1">Single-pass type I membrane protein</topology>
    </subcellularLocation>
</comment>
<organism evidence="6 7">
    <name type="scientific">Podarcis lilfordi</name>
    <name type="common">Lilford's wall lizard</name>
    <dbReference type="NCBI Taxonomy" id="74358"/>
    <lineage>
        <taxon>Eukaryota</taxon>
        <taxon>Metazoa</taxon>
        <taxon>Chordata</taxon>
        <taxon>Craniata</taxon>
        <taxon>Vertebrata</taxon>
        <taxon>Euteleostomi</taxon>
        <taxon>Lepidosauria</taxon>
        <taxon>Squamata</taxon>
        <taxon>Bifurcata</taxon>
        <taxon>Unidentata</taxon>
        <taxon>Episquamata</taxon>
        <taxon>Laterata</taxon>
        <taxon>Lacertibaenia</taxon>
        <taxon>Lacertidae</taxon>
        <taxon>Podarcis</taxon>
    </lineage>
</organism>
<feature type="non-terminal residue" evidence="6">
    <location>
        <position position="82"/>
    </location>
</feature>
<keyword evidence="4" id="KW-0325">Glycoprotein</keyword>
<name>A0AA35W2H8_9SAUR</name>
<evidence type="ECO:0000259" key="5">
    <source>
        <dbReference type="Pfam" id="PF20806"/>
    </source>
</evidence>
<proteinExistence type="predicted"/>
<gene>
    <name evidence="6" type="ORF">PODLI_1B014572</name>
</gene>
<keyword evidence="7" id="KW-1185">Reference proteome</keyword>
<evidence type="ECO:0000256" key="1">
    <source>
        <dbReference type="ARBA" id="ARBA00004479"/>
    </source>
</evidence>
<reference evidence="6" key="1">
    <citation type="submission" date="2022-12" db="EMBL/GenBank/DDBJ databases">
        <authorList>
            <person name="Alioto T."/>
            <person name="Alioto T."/>
            <person name="Gomez Garrido J."/>
        </authorList>
    </citation>
    <scope>NUCLEOTIDE SEQUENCE</scope>
</reference>
<dbReference type="Proteomes" id="UP001178461">
    <property type="component" value="Unassembled WGS sequence"/>
</dbReference>
<evidence type="ECO:0000256" key="2">
    <source>
        <dbReference type="ARBA" id="ARBA00023037"/>
    </source>
</evidence>
<dbReference type="GO" id="GO:0016020">
    <property type="term" value="C:membrane"/>
    <property type="evidence" value="ECO:0007669"/>
    <property type="project" value="UniProtKB-SubCell"/>
</dbReference>
<feature type="non-terminal residue" evidence="6">
    <location>
        <position position="1"/>
    </location>
</feature>
<keyword evidence="2" id="KW-0401">Integrin</keyword>
<sequence length="82" mass="9266">VAQDKGNCSFQKNPTPCVIPQEKENIFHTIFAFFTKSGRKVLDCERPGRSCLIIRCNLSSLAKAESRSIDVHMLLNTEILKK</sequence>
<dbReference type="InterPro" id="IPR048286">
    <property type="entry name" value="Integrin_alpha_Ig-like_3"/>
</dbReference>
<dbReference type="Pfam" id="PF20806">
    <property type="entry name" value="Integrin_A_Ig_3"/>
    <property type="match status" value="1"/>
</dbReference>
<feature type="domain" description="Integrin alpha third immunoglobulin-like" evidence="5">
    <location>
        <begin position="9"/>
        <end position="82"/>
    </location>
</feature>
<dbReference type="InterPro" id="IPR032695">
    <property type="entry name" value="Integrin_dom_sf"/>
</dbReference>
<keyword evidence="3" id="KW-0472">Membrane</keyword>
<comment type="caution">
    <text evidence="6">The sequence shown here is derived from an EMBL/GenBank/DDBJ whole genome shotgun (WGS) entry which is preliminary data.</text>
</comment>
<evidence type="ECO:0000313" key="6">
    <source>
        <dbReference type="EMBL" id="CAI7935513.1"/>
    </source>
</evidence>
<protein>
    <recommendedName>
        <fullName evidence="5">Integrin alpha third immunoglobulin-like domain-containing protein</fullName>
    </recommendedName>
</protein>
<evidence type="ECO:0000256" key="4">
    <source>
        <dbReference type="ARBA" id="ARBA00023180"/>
    </source>
</evidence>
<dbReference type="EMBL" id="CANTUW010001134">
    <property type="protein sequence ID" value="CAI7935513.1"/>
    <property type="molecule type" value="Genomic_DNA"/>
</dbReference>
<accession>A0AA35W2H8</accession>
<dbReference type="AlphaFoldDB" id="A0AA35W2H8"/>
<dbReference type="SUPFAM" id="SSF69179">
    <property type="entry name" value="Integrin domains"/>
    <property type="match status" value="1"/>
</dbReference>
<dbReference type="GO" id="GO:0007229">
    <property type="term" value="P:integrin-mediated signaling pathway"/>
    <property type="evidence" value="ECO:0007669"/>
    <property type="project" value="UniProtKB-KW"/>
</dbReference>